<protein>
    <recommendedName>
        <fullName evidence="7">Divalent metal cation transporter MntH</fullName>
    </recommendedName>
</protein>
<dbReference type="PANTHER" id="PTHR11706:SF33">
    <property type="entry name" value="NATURAL RESISTANCE-ASSOCIATED MACROPHAGE PROTEIN 2"/>
    <property type="match status" value="1"/>
</dbReference>
<dbReference type="RefSeq" id="WP_093643907.1">
    <property type="nucleotide sequence ID" value="NZ_CAJNAU010000044.1"/>
</dbReference>
<feature type="transmembrane region" description="Helical" evidence="7">
    <location>
        <begin position="303"/>
        <end position="326"/>
    </location>
</feature>
<keyword evidence="5 7" id="KW-1133">Transmembrane helix</keyword>
<dbReference type="GO" id="GO:0005384">
    <property type="term" value="F:manganese ion transmembrane transporter activity"/>
    <property type="evidence" value="ECO:0007669"/>
    <property type="project" value="TreeGrafter"/>
</dbReference>
<reference evidence="8 11" key="2">
    <citation type="submission" date="2021-02" db="EMBL/GenBank/DDBJ databases">
        <authorList>
            <person name="Vanwijnsberghe S."/>
        </authorList>
    </citation>
    <scope>NUCLEOTIDE SEQUENCE [LARGE SCALE GENOMIC DNA]</scope>
    <source>
        <strain evidence="8 11">R-69658</strain>
    </source>
</reference>
<keyword evidence="7" id="KW-1003">Cell membrane</keyword>
<dbReference type="GO" id="GO:0046872">
    <property type="term" value="F:metal ion binding"/>
    <property type="evidence" value="ECO:0007669"/>
    <property type="project" value="UniProtKB-UniRule"/>
</dbReference>
<feature type="transmembrane region" description="Helical" evidence="7">
    <location>
        <begin position="173"/>
        <end position="197"/>
    </location>
</feature>
<dbReference type="HAMAP" id="MF_00221">
    <property type="entry name" value="NRAMP"/>
    <property type="match status" value="1"/>
</dbReference>
<dbReference type="GO" id="GO:0005886">
    <property type="term" value="C:plasma membrane"/>
    <property type="evidence" value="ECO:0007669"/>
    <property type="project" value="UniProtKB-SubCell"/>
</dbReference>
<dbReference type="GO" id="GO:0034755">
    <property type="term" value="P:iron ion transmembrane transport"/>
    <property type="evidence" value="ECO:0007669"/>
    <property type="project" value="TreeGrafter"/>
</dbReference>
<keyword evidence="7" id="KW-0406">Ion transport</keyword>
<evidence type="ECO:0000256" key="2">
    <source>
        <dbReference type="ARBA" id="ARBA00022448"/>
    </source>
</evidence>
<keyword evidence="3 7" id="KW-0812">Transmembrane</keyword>
<dbReference type="OrthoDB" id="9787548at2"/>
<evidence type="ECO:0000256" key="3">
    <source>
        <dbReference type="ARBA" id="ARBA00022692"/>
    </source>
</evidence>
<evidence type="ECO:0000313" key="10">
    <source>
        <dbReference type="Proteomes" id="UP000198844"/>
    </source>
</evidence>
<evidence type="ECO:0000256" key="4">
    <source>
        <dbReference type="ARBA" id="ARBA00022847"/>
    </source>
</evidence>
<name>A0A1I7ELJ2_9BURK</name>
<feature type="transmembrane region" description="Helical" evidence="7">
    <location>
        <begin position="70"/>
        <end position="93"/>
    </location>
</feature>
<feature type="transmembrane region" description="Helical" evidence="7">
    <location>
        <begin position="144"/>
        <end position="161"/>
    </location>
</feature>
<keyword evidence="6 7" id="KW-0472">Membrane</keyword>
<dbReference type="NCBIfam" id="NF037982">
    <property type="entry name" value="Nramp_1"/>
    <property type="match status" value="1"/>
</dbReference>
<evidence type="ECO:0000313" key="11">
    <source>
        <dbReference type="Proteomes" id="UP000674425"/>
    </source>
</evidence>
<feature type="transmembrane region" description="Helical" evidence="7">
    <location>
        <begin position="259"/>
        <end position="283"/>
    </location>
</feature>
<keyword evidence="11" id="KW-1185">Reference proteome</keyword>
<feature type="transmembrane region" description="Helical" evidence="7">
    <location>
        <begin position="346"/>
        <end position="366"/>
    </location>
</feature>
<keyword evidence="4 7" id="KW-0769">Symport</keyword>
<evidence type="ECO:0000256" key="5">
    <source>
        <dbReference type="ARBA" id="ARBA00022989"/>
    </source>
</evidence>
<comment type="similarity">
    <text evidence="7">Belongs to the NRAMP family.</text>
</comment>
<feature type="transmembrane region" description="Helical" evidence="7">
    <location>
        <begin position="217"/>
        <end position="238"/>
    </location>
</feature>
<dbReference type="InterPro" id="IPR001046">
    <property type="entry name" value="NRAMP_fam"/>
</dbReference>
<dbReference type="GO" id="GO:0015293">
    <property type="term" value="F:symporter activity"/>
    <property type="evidence" value="ECO:0007669"/>
    <property type="project" value="UniProtKB-UniRule"/>
</dbReference>
<dbReference type="EMBL" id="CAJNAU010000044">
    <property type="protein sequence ID" value="CAE6788249.1"/>
    <property type="molecule type" value="Genomic_DNA"/>
</dbReference>
<evidence type="ECO:0000313" key="8">
    <source>
        <dbReference type="EMBL" id="CAE6788249.1"/>
    </source>
</evidence>
<dbReference type="EMBL" id="FPBH01000029">
    <property type="protein sequence ID" value="SFU24765.1"/>
    <property type="molecule type" value="Genomic_DNA"/>
</dbReference>
<dbReference type="NCBIfam" id="NF001923">
    <property type="entry name" value="PRK00701.1"/>
    <property type="match status" value="1"/>
</dbReference>
<dbReference type="NCBIfam" id="TIGR01197">
    <property type="entry name" value="nramp"/>
    <property type="match status" value="1"/>
</dbReference>
<dbReference type="AlphaFoldDB" id="A0A1I7ELJ2"/>
<dbReference type="PANTHER" id="PTHR11706">
    <property type="entry name" value="SOLUTE CARRIER PROTEIN FAMILY 11 MEMBER"/>
    <property type="match status" value="1"/>
</dbReference>
<keyword evidence="2 7" id="KW-0813">Transport</keyword>
<dbReference type="Proteomes" id="UP000674425">
    <property type="component" value="Unassembled WGS sequence"/>
</dbReference>
<accession>A0A1I7ELJ2</accession>
<evidence type="ECO:0000256" key="7">
    <source>
        <dbReference type="HAMAP-Rule" id="MF_00221"/>
    </source>
</evidence>
<evidence type="ECO:0000256" key="1">
    <source>
        <dbReference type="ARBA" id="ARBA00004141"/>
    </source>
</evidence>
<feature type="transmembrane region" description="Helical" evidence="7">
    <location>
        <begin position="411"/>
        <end position="432"/>
    </location>
</feature>
<gene>
    <name evidence="7" type="primary">mntH</name>
    <name evidence="8" type="synonym">mntH_5</name>
    <name evidence="8" type="ORF">R69658_04388</name>
    <name evidence="9" type="ORF">SAMN05192563_102974</name>
</gene>
<dbReference type="GO" id="GO:0015086">
    <property type="term" value="F:cadmium ion transmembrane transporter activity"/>
    <property type="evidence" value="ECO:0007669"/>
    <property type="project" value="TreeGrafter"/>
</dbReference>
<dbReference type="PRINTS" id="PR00447">
    <property type="entry name" value="NATRESASSCMP"/>
</dbReference>
<comment type="subcellular location">
    <subcellularLocation>
        <location evidence="7">Cell membrane</location>
        <topology evidence="7">Multi-pass membrane protein</topology>
    </subcellularLocation>
    <subcellularLocation>
        <location evidence="1">Membrane</location>
        <topology evidence="1">Multi-pass membrane protein</topology>
    </subcellularLocation>
</comment>
<evidence type="ECO:0000313" key="9">
    <source>
        <dbReference type="EMBL" id="SFU24765.1"/>
    </source>
</evidence>
<proteinExistence type="inferred from homology"/>
<organism evidence="9 10">
    <name type="scientific">Paraburkholderia aspalathi</name>
    <dbReference type="NCBI Taxonomy" id="1324617"/>
    <lineage>
        <taxon>Bacteria</taxon>
        <taxon>Pseudomonadati</taxon>
        <taxon>Pseudomonadota</taxon>
        <taxon>Betaproteobacteria</taxon>
        <taxon>Burkholderiales</taxon>
        <taxon>Burkholderiaceae</taxon>
        <taxon>Paraburkholderia</taxon>
    </lineage>
</organism>
<dbReference type="Pfam" id="PF01566">
    <property type="entry name" value="Nramp"/>
    <property type="match status" value="1"/>
</dbReference>
<dbReference type="Proteomes" id="UP000198844">
    <property type="component" value="Unassembled WGS sequence"/>
</dbReference>
<feature type="transmembrane region" description="Helical" evidence="7">
    <location>
        <begin position="372"/>
        <end position="391"/>
    </location>
</feature>
<sequence length="441" mass="46522">MNEAISQAAVPQTLTEQTCFDIRETLAGRRRGLRTMLPFVGPAVVASIAYMDPGNFATNIQAGAGYGYTLLWVVALANIVAMLFQALSAKLGLVTGSNLAELCRSALPRRCVLAMWGISEIAAMATDLAEFVGGAIGVSLLTHLPMMPSMLITAAVTYGLLQFEKRGFRPLELAIAALVGVIGLSYLAELLIAPVHWSSVVKHTFTPGMPDSNALTISVGIIGATVMPHVLFLHSGLMQNRVKPRNEGERAKLLRFSNIEVVVALGVAGLINMAMVIMASSAFHAGHADMASIETAWRTLTPLLGSAAAGLFLAALIASGVSSSVVGTMAGQMIMQGFVGFHIPVWARRLITMAPAFVVVACGVDATRALVLSQVVLSIALPVPMIALVWFTSRGDLMGRYRNRRSTTIAAVAGTVAVLALNLILLLQVAGISPWPPFHAG</sequence>
<reference evidence="9 10" key="1">
    <citation type="submission" date="2016-10" db="EMBL/GenBank/DDBJ databases">
        <authorList>
            <person name="de Groot N.N."/>
        </authorList>
    </citation>
    <scope>NUCLEOTIDE SEQUENCE [LARGE SCALE GENOMIC DNA]</scope>
    <source>
        <strain evidence="9 10">LMG 27731</strain>
    </source>
</reference>
<evidence type="ECO:0000256" key="6">
    <source>
        <dbReference type="ARBA" id="ARBA00023136"/>
    </source>
</evidence>
<comment type="function">
    <text evidence="7">H(+)-stimulated, divalent metal cation uptake system.</text>
</comment>